<dbReference type="GO" id="GO:0032259">
    <property type="term" value="P:methylation"/>
    <property type="evidence" value="ECO:0007669"/>
    <property type="project" value="UniProtKB-KW"/>
</dbReference>
<gene>
    <name evidence="1" type="ORF">SAMN05660236_4990</name>
</gene>
<keyword evidence="2" id="KW-1185">Reference proteome</keyword>
<dbReference type="CDD" id="cd02440">
    <property type="entry name" value="AdoMet_MTases"/>
    <property type="match status" value="1"/>
</dbReference>
<dbReference type="AlphaFoldDB" id="A0A1T5MCU5"/>
<keyword evidence="1" id="KW-0808">Transferase</keyword>
<dbReference type="PANTHER" id="PTHR43861">
    <property type="entry name" value="TRANS-ACONITATE 2-METHYLTRANSFERASE-RELATED"/>
    <property type="match status" value="1"/>
</dbReference>
<dbReference type="RefSeq" id="WP_079689502.1">
    <property type="nucleotide sequence ID" value="NZ_FUZU01000004.1"/>
</dbReference>
<dbReference type="OrthoDB" id="9784101at2"/>
<dbReference type="SUPFAM" id="SSF53335">
    <property type="entry name" value="S-adenosyl-L-methionine-dependent methyltransferases"/>
    <property type="match status" value="1"/>
</dbReference>
<reference evidence="1 2" key="1">
    <citation type="submission" date="2017-02" db="EMBL/GenBank/DDBJ databases">
        <authorList>
            <person name="Peterson S.W."/>
        </authorList>
    </citation>
    <scope>NUCLEOTIDE SEQUENCE [LARGE SCALE GENOMIC DNA]</scope>
    <source>
        <strain evidence="1 2">DSM 25262</strain>
    </source>
</reference>
<keyword evidence="1" id="KW-0489">Methyltransferase</keyword>
<protein>
    <submittedName>
        <fullName evidence="1">Methyltransferase domain-containing protein</fullName>
    </submittedName>
</protein>
<organism evidence="1 2">
    <name type="scientific">Ohtaekwangia koreensis</name>
    <dbReference type="NCBI Taxonomy" id="688867"/>
    <lineage>
        <taxon>Bacteria</taxon>
        <taxon>Pseudomonadati</taxon>
        <taxon>Bacteroidota</taxon>
        <taxon>Cytophagia</taxon>
        <taxon>Cytophagales</taxon>
        <taxon>Fulvivirgaceae</taxon>
        <taxon>Ohtaekwangia</taxon>
    </lineage>
</organism>
<proteinExistence type="predicted"/>
<name>A0A1T5MCU5_9BACT</name>
<sequence>MKIETAVDLIKEGVTSSSQQTWADLGAGQGMFTKALSTCLSTGSTIYAVDKDGAALGSITVEPTITLHTLQRDFVKDALDLPLLDGILMANALHFVENQLAFIQRIRKNLKPAARIILVEYNTDHGNRWVPYPMSYSTLQTFSREAGFASVELLHEVPSAYQGSIYSVLLR</sequence>
<dbReference type="STRING" id="688867.SAMN05660236_4990"/>
<dbReference type="Gene3D" id="3.40.50.150">
    <property type="entry name" value="Vaccinia Virus protein VP39"/>
    <property type="match status" value="1"/>
</dbReference>
<evidence type="ECO:0000313" key="2">
    <source>
        <dbReference type="Proteomes" id="UP000190961"/>
    </source>
</evidence>
<dbReference type="InterPro" id="IPR029063">
    <property type="entry name" value="SAM-dependent_MTases_sf"/>
</dbReference>
<dbReference type="Pfam" id="PF13489">
    <property type="entry name" value="Methyltransf_23"/>
    <property type="match status" value="1"/>
</dbReference>
<accession>A0A1T5MCU5</accession>
<dbReference type="EMBL" id="FUZU01000004">
    <property type="protein sequence ID" value="SKC85903.1"/>
    <property type="molecule type" value="Genomic_DNA"/>
</dbReference>
<evidence type="ECO:0000313" key="1">
    <source>
        <dbReference type="EMBL" id="SKC85903.1"/>
    </source>
</evidence>
<dbReference type="Proteomes" id="UP000190961">
    <property type="component" value="Unassembled WGS sequence"/>
</dbReference>
<dbReference type="GO" id="GO:0008168">
    <property type="term" value="F:methyltransferase activity"/>
    <property type="evidence" value="ECO:0007669"/>
    <property type="project" value="UniProtKB-KW"/>
</dbReference>